<evidence type="ECO:0000259" key="9">
    <source>
        <dbReference type="Pfam" id="PF13839"/>
    </source>
</evidence>
<dbReference type="Pfam" id="PF13839">
    <property type="entry name" value="PC-Esterase"/>
    <property type="match status" value="1"/>
</dbReference>
<dbReference type="PANTHER" id="PTHR32285:SF62">
    <property type="entry name" value="PROTEIN TRICHOME BIREFRINGENCE-LIKE 33"/>
    <property type="match status" value="1"/>
</dbReference>
<dbReference type="EMBL" id="JXTC01000181">
    <property type="protein sequence ID" value="PON83280.1"/>
    <property type="molecule type" value="Genomic_DNA"/>
</dbReference>
<feature type="transmembrane region" description="Helical" evidence="8">
    <location>
        <begin position="25"/>
        <end position="44"/>
    </location>
</feature>
<dbReference type="InterPro" id="IPR029962">
    <property type="entry name" value="TBL"/>
</dbReference>
<accession>A0A2P5ECQ5</accession>
<evidence type="ECO:0000256" key="7">
    <source>
        <dbReference type="SAM" id="MobiDB-lite"/>
    </source>
</evidence>
<keyword evidence="4" id="KW-0735">Signal-anchor</keyword>
<name>A0A2P5ECQ5_TREOI</name>
<protein>
    <submittedName>
        <fullName evidence="11">Trichome birefringence-like family</fullName>
    </submittedName>
</protein>
<feature type="domain" description="Trichome birefringence-like C-terminal" evidence="9">
    <location>
        <begin position="232"/>
        <end position="330"/>
    </location>
</feature>
<keyword evidence="5 8" id="KW-1133">Transmembrane helix</keyword>
<keyword evidence="3 8" id="KW-0812">Transmembrane</keyword>
<evidence type="ECO:0000256" key="1">
    <source>
        <dbReference type="ARBA" id="ARBA00004167"/>
    </source>
</evidence>
<keyword evidence="6 8" id="KW-0472">Membrane</keyword>
<dbReference type="AlphaFoldDB" id="A0A2P5ECQ5"/>
<dbReference type="OrthoDB" id="1932925at2759"/>
<evidence type="ECO:0000256" key="8">
    <source>
        <dbReference type="SAM" id="Phobius"/>
    </source>
</evidence>
<comment type="caution">
    <text evidence="11">The sequence shown here is derived from an EMBL/GenBank/DDBJ whole genome shotgun (WGS) entry which is preliminary data.</text>
</comment>
<gene>
    <name evidence="11" type="ORF">TorRG33x02_209840</name>
</gene>
<dbReference type="Proteomes" id="UP000237000">
    <property type="component" value="Unassembled WGS sequence"/>
</dbReference>
<reference evidence="12" key="1">
    <citation type="submission" date="2016-06" db="EMBL/GenBank/DDBJ databases">
        <title>Parallel loss of symbiosis genes in relatives of nitrogen-fixing non-legume Parasponia.</title>
        <authorList>
            <person name="Van Velzen R."/>
            <person name="Holmer R."/>
            <person name="Bu F."/>
            <person name="Rutten L."/>
            <person name="Van Zeijl A."/>
            <person name="Liu W."/>
            <person name="Santuari L."/>
            <person name="Cao Q."/>
            <person name="Sharma T."/>
            <person name="Shen D."/>
            <person name="Roswanjaya Y."/>
            <person name="Wardhani T."/>
            <person name="Kalhor M.S."/>
            <person name="Jansen J."/>
            <person name="Van den Hoogen J."/>
            <person name="Gungor B."/>
            <person name="Hartog M."/>
            <person name="Hontelez J."/>
            <person name="Verver J."/>
            <person name="Yang W.-C."/>
            <person name="Schijlen E."/>
            <person name="Repin R."/>
            <person name="Schilthuizen M."/>
            <person name="Schranz E."/>
            <person name="Heidstra R."/>
            <person name="Miyata K."/>
            <person name="Fedorova E."/>
            <person name="Kohlen W."/>
            <person name="Bisseling T."/>
            <person name="Smit S."/>
            <person name="Geurts R."/>
        </authorList>
    </citation>
    <scope>NUCLEOTIDE SEQUENCE [LARGE SCALE GENOMIC DNA]</scope>
    <source>
        <strain evidence="12">cv. RG33-2</strain>
    </source>
</reference>
<dbReference type="Pfam" id="PF14416">
    <property type="entry name" value="PMR5N"/>
    <property type="match status" value="1"/>
</dbReference>
<feature type="region of interest" description="Disordered" evidence="7">
    <location>
        <begin position="131"/>
        <end position="150"/>
    </location>
</feature>
<dbReference type="PANTHER" id="PTHR32285">
    <property type="entry name" value="PROTEIN TRICHOME BIREFRINGENCE-LIKE 9-RELATED"/>
    <property type="match status" value="1"/>
</dbReference>
<evidence type="ECO:0000256" key="6">
    <source>
        <dbReference type="ARBA" id="ARBA00023136"/>
    </source>
</evidence>
<dbReference type="InterPro" id="IPR026057">
    <property type="entry name" value="TBL_C"/>
</dbReference>
<dbReference type="GO" id="GO:0016413">
    <property type="term" value="F:O-acetyltransferase activity"/>
    <property type="evidence" value="ECO:0007669"/>
    <property type="project" value="InterPro"/>
</dbReference>
<evidence type="ECO:0000256" key="2">
    <source>
        <dbReference type="ARBA" id="ARBA00007727"/>
    </source>
</evidence>
<dbReference type="GO" id="GO:0005794">
    <property type="term" value="C:Golgi apparatus"/>
    <property type="evidence" value="ECO:0007669"/>
    <property type="project" value="TreeGrafter"/>
</dbReference>
<organism evidence="11 12">
    <name type="scientific">Trema orientale</name>
    <name type="common">Charcoal tree</name>
    <name type="synonym">Celtis orientalis</name>
    <dbReference type="NCBI Taxonomy" id="63057"/>
    <lineage>
        <taxon>Eukaryota</taxon>
        <taxon>Viridiplantae</taxon>
        <taxon>Streptophyta</taxon>
        <taxon>Embryophyta</taxon>
        <taxon>Tracheophyta</taxon>
        <taxon>Spermatophyta</taxon>
        <taxon>Magnoliopsida</taxon>
        <taxon>eudicotyledons</taxon>
        <taxon>Gunneridae</taxon>
        <taxon>Pentapetalae</taxon>
        <taxon>rosids</taxon>
        <taxon>fabids</taxon>
        <taxon>Rosales</taxon>
        <taxon>Cannabaceae</taxon>
        <taxon>Trema</taxon>
    </lineage>
</organism>
<dbReference type="GO" id="GO:0016020">
    <property type="term" value="C:membrane"/>
    <property type="evidence" value="ECO:0007669"/>
    <property type="project" value="UniProtKB-SubCell"/>
</dbReference>
<comment type="subcellular location">
    <subcellularLocation>
        <location evidence="1">Membrane</location>
        <topology evidence="1">Single-pass membrane protein</topology>
    </subcellularLocation>
</comment>
<comment type="similarity">
    <text evidence="2">Belongs to the PC-esterase family. TBL subfamily.</text>
</comment>
<proteinExistence type="inferred from homology"/>
<feature type="domain" description="Trichome birefringence-like N-terminal" evidence="10">
    <location>
        <begin position="167"/>
        <end position="221"/>
    </location>
</feature>
<evidence type="ECO:0000256" key="5">
    <source>
        <dbReference type="ARBA" id="ARBA00022989"/>
    </source>
</evidence>
<evidence type="ECO:0000256" key="4">
    <source>
        <dbReference type="ARBA" id="ARBA00022968"/>
    </source>
</evidence>
<dbReference type="STRING" id="63057.A0A2P5ECQ5"/>
<evidence type="ECO:0000313" key="12">
    <source>
        <dbReference type="Proteomes" id="UP000237000"/>
    </source>
</evidence>
<sequence length="335" mass="38809">MKPHDHPLSSSSSSASSVLKRPRQLSHYLFSLLAFIVFVTILYSEDFMCIFSKQLKLGPDSDRVISGTDLVLGIEKESEKIPVAIGETEEGIEKEKEKEIPFAIVKTEEKEREKEKISNAIPKTEEWIEKEEKEKIPSATEKTHEERIEKKKDKKEKIPFAIGKTKESCDIFSGRWVWDEYSRPLYQESDCPYIQPQLTCLEHGRPDRNYQHWRWQPHGCDLPKSIGWGGKPGGNCYNETSIIEDPNYWGSDRKSIMQVLGQVFSKSKYPVTFLNITQLSNYRKDAHTSIYKKQWNPLTPEQIANPVSYADCVHWCLPGLQDTWNELLFAKLFYP</sequence>
<keyword evidence="12" id="KW-1185">Reference proteome</keyword>
<evidence type="ECO:0000256" key="3">
    <source>
        <dbReference type="ARBA" id="ARBA00022692"/>
    </source>
</evidence>
<evidence type="ECO:0000259" key="10">
    <source>
        <dbReference type="Pfam" id="PF14416"/>
    </source>
</evidence>
<evidence type="ECO:0000313" key="11">
    <source>
        <dbReference type="EMBL" id="PON83280.1"/>
    </source>
</evidence>
<dbReference type="InParanoid" id="A0A2P5ECQ5"/>
<dbReference type="InterPro" id="IPR025846">
    <property type="entry name" value="TBL_N"/>
</dbReference>